<keyword evidence="3 4" id="KW-0802">TPR repeat</keyword>
<feature type="compositionally biased region" description="Basic and acidic residues" evidence="5">
    <location>
        <begin position="95"/>
        <end position="111"/>
    </location>
</feature>
<accession>A0AAE1WCX4</accession>
<evidence type="ECO:0000256" key="5">
    <source>
        <dbReference type="SAM" id="MobiDB-lite"/>
    </source>
</evidence>
<feature type="compositionally biased region" description="Low complexity" evidence="5">
    <location>
        <begin position="83"/>
        <end position="92"/>
    </location>
</feature>
<dbReference type="Pfam" id="PF07719">
    <property type="entry name" value="TPR_2"/>
    <property type="match status" value="1"/>
</dbReference>
<evidence type="ECO:0000256" key="1">
    <source>
        <dbReference type="ARBA" id="ARBA00008175"/>
    </source>
</evidence>
<dbReference type="Proteomes" id="UP001289374">
    <property type="component" value="Unassembled WGS sequence"/>
</dbReference>
<dbReference type="Pfam" id="PF16546">
    <property type="entry name" value="SGTA_dimer"/>
    <property type="match status" value="1"/>
</dbReference>
<dbReference type="InterPro" id="IPR019734">
    <property type="entry name" value="TPR_rpt"/>
</dbReference>
<dbReference type="GO" id="GO:0072380">
    <property type="term" value="C:TRC complex"/>
    <property type="evidence" value="ECO:0007669"/>
    <property type="project" value="TreeGrafter"/>
</dbReference>
<name>A0AAE1WCX4_9LAMI</name>
<dbReference type="SMART" id="SM00028">
    <property type="entry name" value="TPR"/>
    <property type="match status" value="3"/>
</dbReference>
<dbReference type="InterPro" id="IPR013105">
    <property type="entry name" value="TPR_2"/>
</dbReference>
<dbReference type="InterPro" id="IPR011990">
    <property type="entry name" value="TPR-like_helical_dom_sf"/>
</dbReference>
<dbReference type="SUPFAM" id="SSF48452">
    <property type="entry name" value="TPR-like"/>
    <property type="match status" value="1"/>
</dbReference>
<organism evidence="7 8">
    <name type="scientific">Sesamum angolense</name>
    <dbReference type="NCBI Taxonomy" id="2727404"/>
    <lineage>
        <taxon>Eukaryota</taxon>
        <taxon>Viridiplantae</taxon>
        <taxon>Streptophyta</taxon>
        <taxon>Embryophyta</taxon>
        <taxon>Tracheophyta</taxon>
        <taxon>Spermatophyta</taxon>
        <taxon>Magnoliopsida</taxon>
        <taxon>eudicotyledons</taxon>
        <taxon>Gunneridae</taxon>
        <taxon>Pentapetalae</taxon>
        <taxon>asterids</taxon>
        <taxon>lamiids</taxon>
        <taxon>Lamiales</taxon>
        <taxon>Pedaliaceae</taxon>
        <taxon>Sesamum</taxon>
    </lineage>
</organism>
<comment type="caution">
    <text evidence="7">The sequence shown here is derived from an EMBL/GenBank/DDBJ whole genome shotgun (WGS) entry which is preliminary data.</text>
</comment>
<dbReference type="PANTHER" id="PTHR45831:SF2">
    <property type="entry name" value="LD24721P"/>
    <property type="match status" value="1"/>
</dbReference>
<gene>
    <name evidence="7" type="ORF">Sango_2171100</name>
</gene>
<feature type="repeat" description="TPR" evidence="4">
    <location>
        <begin position="181"/>
        <end position="214"/>
    </location>
</feature>
<dbReference type="PROSITE" id="PS50005">
    <property type="entry name" value="TPR"/>
    <property type="match status" value="2"/>
</dbReference>
<keyword evidence="2" id="KW-0677">Repeat</keyword>
<evidence type="ECO:0000313" key="7">
    <source>
        <dbReference type="EMBL" id="KAK4391078.1"/>
    </source>
</evidence>
<reference evidence="7" key="2">
    <citation type="journal article" date="2024" name="Plant">
        <title>Genomic evolution and insights into agronomic trait innovations of Sesamum species.</title>
        <authorList>
            <person name="Miao H."/>
            <person name="Wang L."/>
            <person name="Qu L."/>
            <person name="Liu H."/>
            <person name="Sun Y."/>
            <person name="Le M."/>
            <person name="Wang Q."/>
            <person name="Wei S."/>
            <person name="Zheng Y."/>
            <person name="Lin W."/>
            <person name="Duan Y."/>
            <person name="Cao H."/>
            <person name="Xiong S."/>
            <person name="Wang X."/>
            <person name="Wei L."/>
            <person name="Li C."/>
            <person name="Ma Q."/>
            <person name="Ju M."/>
            <person name="Zhao R."/>
            <person name="Li G."/>
            <person name="Mu C."/>
            <person name="Tian Q."/>
            <person name="Mei H."/>
            <person name="Zhang T."/>
            <person name="Gao T."/>
            <person name="Zhang H."/>
        </authorList>
    </citation>
    <scope>NUCLEOTIDE SEQUENCE</scope>
    <source>
        <strain evidence="7">K16</strain>
    </source>
</reference>
<protein>
    <submittedName>
        <fullName evidence="7">Small glutamine-rich tetratricopeptide repeat-containing protein</fullName>
    </submittedName>
</protein>
<evidence type="ECO:0000256" key="4">
    <source>
        <dbReference type="PROSITE-ProRule" id="PRU00339"/>
    </source>
</evidence>
<dbReference type="Gene3D" id="1.25.40.10">
    <property type="entry name" value="Tetratricopeptide repeat domain"/>
    <property type="match status" value="1"/>
</dbReference>
<evidence type="ECO:0000256" key="3">
    <source>
        <dbReference type="ARBA" id="ARBA00022803"/>
    </source>
</evidence>
<dbReference type="GO" id="GO:0016020">
    <property type="term" value="C:membrane"/>
    <property type="evidence" value="ECO:0007669"/>
    <property type="project" value="TreeGrafter"/>
</dbReference>
<evidence type="ECO:0000259" key="6">
    <source>
        <dbReference type="Pfam" id="PF16546"/>
    </source>
</evidence>
<dbReference type="InterPro" id="IPR047150">
    <property type="entry name" value="SGT"/>
</dbReference>
<feature type="domain" description="SGTA homodimerisation" evidence="6">
    <location>
        <begin position="12"/>
        <end position="68"/>
    </location>
</feature>
<reference evidence="7" key="1">
    <citation type="submission" date="2020-06" db="EMBL/GenBank/DDBJ databases">
        <authorList>
            <person name="Li T."/>
            <person name="Hu X."/>
            <person name="Zhang T."/>
            <person name="Song X."/>
            <person name="Zhang H."/>
            <person name="Dai N."/>
            <person name="Sheng W."/>
            <person name="Hou X."/>
            <person name="Wei L."/>
        </authorList>
    </citation>
    <scope>NUCLEOTIDE SEQUENCE</scope>
    <source>
        <strain evidence="7">K16</strain>
        <tissue evidence="7">Leaf</tissue>
    </source>
</reference>
<proteinExistence type="inferred from homology"/>
<dbReference type="AlphaFoldDB" id="A0AAE1WCX4"/>
<evidence type="ECO:0000256" key="2">
    <source>
        <dbReference type="ARBA" id="ARBA00022737"/>
    </source>
</evidence>
<comment type="similarity">
    <text evidence="1">Belongs to the SGT family.</text>
</comment>
<feature type="repeat" description="TPR" evidence="4">
    <location>
        <begin position="215"/>
        <end position="249"/>
    </location>
</feature>
<dbReference type="FunFam" id="1.25.40.10:FF:000330">
    <property type="entry name" value="Tetratricopeptide repeat (TPR)-like superfamily protein"/>
    <property type="match status" value="1"/>
</dbReference>
<dbReference type="InterPro" id="IPR032374">
    <property type="entry name" value="SGTA_dimer"/>
</dbReference>
<feature type="region of interest" description="Disordered" evidence="5">
    <location>
        <begin position="76"/>
        <end position="119"/>
    </location>
</feature>
<dbReference type="EMBL" id="JACGWL010000012">
    <property type="protein sequence ID" value="KAK4391078.1"/>
    <property type="molecule type" value="Genomic_DNA"/>
</dbReference>
<dbReference type="GO" id="GO:0060090">
    <property type="term" value="F:molecular adaptor activity"/>
    <property type="evidence" value="ECO:0007669"/>
    <property type="project" value="TreeGrafter"/>
</dbReference>
<feature type="region of interest" description="Disordered" evidence="5">
    <location>
        <begin position="264"/>
        <end position="301"/>
    </location>
</feature>
<dbReference type="PANTHER" id="PTHR45831">
    <property type="entry name" value="LD24721P"/>
    <property type="match status" value="1"/>
</dbReference>
<dbReference type="Gene3D" id="1.20.5.420">
    <property type="entry name" value="Immunoglobulin FC, subunit C"/>
    <property type="match status" value="1"/>
</dbReference>
<dbReference type="Pfam" id="PF00515">
    <property type="entry name" value="TPR_1"/>
    <property type="match status" value="1"/>
</dbReference>
<sequence>MANLTTDSPLSRRIARSFLQFLNSVEPSEGVDSEALDVAKECLAEVFKIDQSSLHSQPNCDSLIDIFSSREAIARQAVDSERSSGAPPSSSGKNAEGEDKTREPHSPEEKVTSNAWSKGMLDDYGDRTDKMEMQIAGCQTFDQKILAETFKSQGNKAMQSKLYTEAIELYAFAVALCEDNAVYYCNRAAAYTQIHRYADAVQDCLKSIEINPNYSKAYSRLGFAYYAQGKYRDAIDKGFKKALQLDPNNDSVKENIRVAEQKLKEEQQRAGPGQSSTSTSHEQSSHQHGGGSRSNAAGMPPFASMPFNINGLPADITSMLMNMAGNAFPGPHPQNGHEGEDEAGIHNEPGIRVGGNINVNVNELPEDLSGALRSMMGMFSGAASHGNQQDDSNRRSSAS</sequence>
<feature type="compositionally biased region" description="Low complexity" evidence="5">
    <location>
        <begin position="273"/>
        <end position="282"/>
    </location>
</feature>
<dbReference type="GO" id="GO:0006620">
    <property type="term" value="P:post-translational protein targeting to endoplasmic reticulum membrane"/>
    <property type="evidence" value="ECO:0007669"/>
    <property type="project" value="TreeGrafter"/>
</dbReference>
<evidence type="ECO:0000313" key="8">
    <source>
        <dbReference type="Proteomes" id="UP001289374"/>
    </source>
</evidence>
<keyword evidence="8" id="KW-1185">Reference proteome</keyword>